<evidence type="ECO:0000313" key="2">
    <source>
        <dbReference type="Proteomes" id="UP000813427"/>
    </source>
</evidence>
<comment type="caution">
    <text evidence="1">The sequence shown here is derived from an EMBL/GenBank/DDBJ whole genome shotgun (WGS) entry which is preliminary data.</text>
</comment>
<protein>
    <submittedName>
        <fullName evidence="1">Uncharacterized protein</fullName>
    </submittedName>
</protein>
<dbReference type="EMBL" id="JAGPXF010000005">
    <property type="protein sequence ID" value="KAH7242063.1"/>
    <property type="molecule type" value="Genomic_DNA"/>
</dbReference>
<dbReference type="Proteomes" id="UP000813427">
    <property type="component" value="Unassembled WGS sequence"/>
</dbReference>
<gene>
    <name evidence="1" type="ORF">BKA59DRAFT_456636</name>
</gene>
<organism evidence="1 2">
    <name type="scientific">Fusarium tricinctum</name>
    <dbReference type="NCBI Taxonomy" id="61284"/>
    <lineage>
        <taxon>Eukaryota</taxon>
        <taxon>Fungi</taxon>
        <taxon>Dikarya</taxon>
        <taxon>Ascomycota</taxon>
        <taxon>Pezizomycotina</taxon>
        <taxon>Sordariomycetes</taxon>
        <taxon>Hypocreomycetidae</taxon>
        <taxon>Hypocreales</taxon>
        <taxon>Nectriaceae</taxon>
        <taxon>Fusarium</taxon>
        <taxon>Fusarium tricinctum species complex</taxon>
    </lineage>
</organism>
<dbReference type="OrthoDB" id="5039969at2759"/>
<keyword evidence="2" id="KW-1185">Reference proteome</keyword>
<accession>A0A8K0RWW4</accession>
<proteinExistence type="predicted"/>
<reference evidence="1" key="1">
    <citation type="journal article" date="2021" name="Nat. Commun.">
        <title>Genetic determinants of endophytism in the Arabidopsis root mycobiome.</title>
        <authorList>
            <person name="Mesny F."/>
            <person name="Miyauchi S."/>
            <person name="Thiergart T."/>
            <person name="Pickel B."/>
            <person name="Atanasova L."/>
            <person name="Karlsson M."/>
            <person name="Huettel B."/>
            <person name="Barry K.W."/>
            <person name="Haridas S."/>
            <person name="Chen C."/>
            <person name="Bauer D."/>
            <person name="Andreopoulos W."/>
            <person name="Pangilinan J."/>
            <person name="LaButti K."/>
            <person name="Riley R."/>
            <person name="Lipzen A."/>
            <person name="Clum A."/>
            <person name="Drula E."/>
            <person name="Henrissat B."/>
            <person name="Kohler A."/>
            <person name="Grigoriev I.V."/>
            <person name="Martin F.M."/>
            <person name="Hacquard S."/>
        </authorList>
    </citation>
    <scope>NUCLEOTIDE SEQUENCE</scope>
    <source>
        <strain evidence="1">MPI-SDFR-AT-0068</strain>
    </source>
</reference>
<evidence type="ECO:0000313" key="1">
    <source>
        <dbReference type="EMBL" id="KAH7242063.1"/>
    </source>
</evidence>
<name>A0A8K0RWW4_9HYPO</name>
<dbReference type="AlphaFoldDB" id="A0A8K0RWW4"/>
<sequence>MERTKGYLDFSPQSAPDTKFVPPKNTMNVIDTKERREHLCAYFGFMRLEVVHLMKEYGKKATRMTCQELYDRGKRVIPVRYFEYTVDRVMWMLWFQSLGFAGPKWPWGPIFPIELTQGENASTIFEKYCEERNNTDLQLATLKAKVDSSGIITVANPNAEYIVQSKAEFSDNSLSGVPSSDSEYDNRMKFWEEHFGKEYTQANVTGPFEAELPWFAPVETCVLKDLETINYIIPSEVKIQINTTNRTVITTFGRVMTDEGHDGRQELLKIWELVCGWVALVAQLKDITLLQHLLAMNV</sequence>